<dbReference type="CDD" id="cd03449">
    <property type="entry name" value="R_hydratase"/>
    <property type="match status" value="1"/>
</dbReference>
<dbReference type="PANTHER" id="PTHR43437">
    <property type="entry name" value="HYDROXYACYL-THIOESTER DEHYDRATASE TYPE 2, MITOCHONDRIAL-RELATED"/>
    <property type="match status" value="1"/>
</dbReference>
<dbReference type="SUPFAM" id="SSF54637">
    <property type="entry name" value="Thioesterase/thiol ester dehydrase-isomerase"/>
    <property type="match status" value="1"/>
</dbReference>
<dbReference type="PANTHER" id="PTHR43437:SF3">
    <property type="entry name" value="HYDROXYACYL-THIOESTER DEHYDRATASE TYPE 2, MITOCHONDRIAL"/>
    <property type="match status" value="1"/>
</dbReference>
<accession>A0A8T0HY34</accession>
<reference evidence="2" key="1">
    <citation type="submission" date="2020-06" db="EMBL/GenBank/DDBJ databases">
        <title>WGS assembly of Ceratodon purpureus strain R40.</title>
        <authorList>
            <person name="Carey S.B."/>
            <person name="Jenkins J."/>
            <person name="Shu S."/>
            <person name="Lovell J.T."/>
            <person name="Sreedasyam A."/>
            <person name="Maumus F."/>
            <person name="Tiley G.P."/>
            <person name="Fernandez-Pozo N."/>
            <person name="Barry K."/>
            <person name="Chen C."/>
            <person name="Wang M."/>
            <person name="Lipzen A."/>
            <person name="Daum C."/>
            <person name="Saski C.A."/>
            <person name="Payton A.C."/>
            <person name="Mcbreen J.C."/>
            <person name="Conrad R.E."/>
            <person name="Kollar L.M."/>
            <person name="Olsson S."/>
            <person name="Huttunen S."/>
            <person name="Landis J.B."/>
            <person name="Wickett N.J."/>
            <person name="Johnson M.G."/>
            <person name="Rensing S.A."/>
            <person name="Grimwood J."/>
            <person name="Schmutz J."/>
            <person name="Mcdaniel S.F."/>
        </authorList>
    </citation>
    <scope>NUCLEOTIDE SEQUENCE</scope>
    <source>
        <strain evidence="2">R40</strain>
    </source>
</reference>
<evidence type="ECO:0000313" key="3">
    <source>
        <dbReference type="Proteomes" id="UP000822688"/>
    </source>
</evidence>
<evidence type="ECO:0000313" key="2">
    <source>
        <dbReference type="EMBL" id="KAG0575687.1"/>
    </source>
</evidence>
<name>A0A8T0HY34_CERPU</name>
<protein>
    <recommendedName>
        <fullName evidence="1">MaoC-like domain-containing protein</fullName>
    </recommendedName>
</protein>
<keyword evidence="3" id="KW-1185">Reference proteome</keyword>
<dbReference type="Gene3D" id="3.10.129.10">
    <property type="entry name" value="Hotdog Thioesterase"/>
    <property type="match status" value="1"/>
</dbReference>
<proteinExistence type="predicted"/>
<dbReference type="EMBL" id="CM026425">
    <property type="protein sequence ID" value="KAG0575687.1"/>
    <property type="molecule type" value="Genomic_DNA"/>
</dbReference>
<evidence type="ECO:0000259" key="1">
    <source>
        <dbReference type="Pfam" id="PF01575"/>
    </source>
</evidence>
<dbReference type="GO" id="GO:0019171">
    <property type="term" value="F:(3R)-hydroxyacyl-[acyl-carrier-protein] dehydratase activity"/>
    <property type="evidence" value="ECO:0007669"/>
    <property type="project" value="TreeGrafter"/>
</dbReference>
<comment type="caution">
    <text evidence="2">The sequence shown here is derived from an EMBL/GenBank/DDBJ whole genome shotgun (WGS) entry which is preliminary data.</text>
</comment>
<dbReference type="GO" id="GO:0006633">
    <property type="term" value="P:fatty acid biosynthetic process"/>
    <property type="evidence" value="ECO:0007669"/>
    <property type="project" value="TreeGrafter"/>
</dbReference>
<feature type="domain" description="MaoC-like" evidence="1">
    <location>
        <begin position="41"/>
        <end position="142"/>
    </location>
</feature>
<dbReference type="GO" id="GO:0005739">
    <property type="term" value="C:mitochondrion"/>
    <property type="evidence" value="ECO:0007669"/>
    <property type="project" value="TreeGrafter"/>
</dbReference>
<dbReference type="AlphaFoldDB" id="A0A8T0HY34"/>
<dbReference type="Proteomes" id="UP000822688">
    <property type="component" value="Chromosome 5"/>
</dbReference>
<organism evidence="2 3">
    <name type="scientific">Ceratodon purpureus</name>
    <name type="common">Fire moss</name>
    <name type="synonym">Dicranum purpureum</name>
    <dbReference type="NCBI Taxonomy" id="3225"/>
    <lineage>
        <taxon>Eukaryota</taxon>
        <taxon>Viridiplantae</taxon>
        <taxon>Streptophyta</taxon>
        <taxon>Embryophyta</taxon>
        <taxon>Bryophyta</taxon>
        <taxon>Bryophytina</taxon>
        <taxon>Bryopsida</taxon>
        <taxon>Dicranidae</taxon>
        <taxon>Pseudoditrichales</taxon>
        <taxon>Ditrichaceae</taxon>
        <taxon>Ceratodon</taxon>
    </lineage>
</organism>
<sequence length="171" mass="18183">MSAMRSSTLASLSARWIAAQGRRLSTESRSVASVKGGPAVVQEGQKFEMERCFTTQDVASYVSLCGDTNPIHTCDSAAQSAGFQGRVVQGMLYAGLFPAIIGSHFDGAVYVSQTLNFRSPVLVGDALCAEVEVTAVKKLRHHYRVTFATHCYKKGDPAVLLGGEAVALLPA</sequence>
<gene>
    <name evidence="2" type="ORF">KC19_5G023500</name>
</gene>
<dbReference type="InterPro" id="IPR050965">
    <property type="entry name" value="UPF0336/Enoyl-CoA_hydratase"/>
</dbReference>
<dbReference type="InterPro" id="IPR002539">
    <property type="entry name" value="MaoC-like_dom"/>
</dbReference>
<dbReference type="Pfam" id="PF01575">
    <property type="entry name" value="MaoC_dehydratas"/>
    <property type="match status" value="1"/>
</dbReference>
<dbReference type="OrthoDB" id="3592703at2759"/>
<dbReference type="InterPro" id="IPR029069">
    <property type="entry name" value="HotDog_dom_sf"/>
</dbReference>